<proteinExistence type="predicted"/>
<comment type="caution">
    <text evidence="1">The sequence shown here is derived from an EMBL/GenBank/DDBJ whole genome shotgun (WGS) entry which is preliminary data.</text>
</comment>
<evidence type="ECO:0000313" key="2">
    <source>
        <dbReference type="Proteomes" id="UP000324222"/>
    </source>
</evidence>
<dbReference type="EMBL" id="VSRR010018025">
    <property type="protein sequence ID" value="MPC60909.1"/>
    <property type="molecule type" value="Genomic_DNA"/>
</dbReference>
<keyword evidence="2" id="KW-1185">Reference proteome</keyword>
<sequence length="71" mass="7785">MMVDGRKDSVKPFAGLVRAAFLAIRGGWFEPGGEATHTTVCDSWKTTPSCDGLLVVDPSHVARRQEDKPRE</sequence>
<accession>A0A5B7GTC8</accession>
<dbReference type="Proteomes" id="UP000324222">
    <property type="component" value="Unassembled WGS sequence"/>
</dbReference>
<gene>
    <name evidence="1" type="ORF">E2C01_054968</name>
</gene>
<reference evidence="1 2" key="1">
    <citation type="submission" date="2019-05" db="EMBL/GenBank/DDBJ databases">
        <title>Another draft genome of Portunus trituberculatus and its Hox gene families provides insights of decapod evolution.</title>
        <authorList>
            <person name="Jeong J.-H."/>
            <person name="Song I."/>
            <person name="Kim S."/>
            <person name="Choi T."/>
            <person name="Kim D."/>
            <person name="Ryu S."/>
            <person name="Kim W."/>
        </authorList>
    </citation>
    <scope>NUCLEOTIDE SEQUENCE [LARGE SCALE GENOMIC DNA]</scope>
    <source>
        <tissue evidence="1">Muscle</tissue>
    </source>
</reference>
<name>A0A5B7GTC8_PORTR</name>
<organism evidence="1 2">
    <name type="scientific">Portunus trituberculatus</name>
    <name type="common">Swimming crab</name>
    <name type="synonym">Neptunus trituberculatus</name>
    <dbReference type="NCBI Taxonomy" id="210409"/>
    <lineage>
        <taxon>Eukaryota</taxon>
        <taxon>Metazoa</taxon>
        <taxon>Ecdysozoa</taxon>
        <taxon>Arthropoda</taxon>
        <taxon>Crustacea</taxon>
        <taxon>Multicrustacea</taxon>
        <taxon>Malacostraca</taxon>
        <taxon>Eumalacostraca</taxon>
        <taxon>Eucarida</taxon>
        <taxon>Decapoda</taxon>
        <taxon>Pleocyemata</taxon>
        <taxon>Brachyura</taxon>
        <taxon>Eubrachyura</taxon>
        <taxon>Portunoidea</taxon>
        <taxon>Portunidae</taxon>
        <taxon>Portuninae</taxon>
        <taxon>Portunus</taxon>
    </lineage>
</organism>
<evidence type="ECO:0000313" key="1">
    <source>
        <dbReference type="EMBL" id="MPC60909.1"/>
    </source>
</evidence>
<dbReference type="AlphaFoldDB" id="A0A5B7GTC8"/>
<protein>
    <submittedName>
        <fullName evidence="1">Uncharacterized protein</fullName>
    </submittedName>
</protein>